<name>A0AA35VWX5_LACSI</name>
<evidence type="ECO:0000256" key="4">
    <source>
        <dbReference type="SAM" id="Phobius"/>
    </source>
</evidence>
<dbReference type="EMBL" id="OX465077">
    <property type="protein sequence ID" value="CAI9270012.1"/>
    <property type="molecule type" value="Genomic_DNA"/>
</dbReference>
<keyword evidence="3" id="KW-0460">Magnesium</keyword>
<dbReference type="InterPro" id="IPR032630">
    <property type="entry name" value="P_typ_ATPase_c"/>
</dbReference>
<dbReference type="AlphaFoldDB" id="A0AA35VWX5"/>
<dbReference type="Pfam" id="PF16212">
    <property type="entry name" value="PhoLip_ATPase_C"/>
    <property type="match status" value="1"/>
</dbReference>
<evidence type="ECO:0000256" key="3">
    <source>
        <dbReference type="ARBA" id="ARBA00022842"/>
    </source>
</evidence>
<keyword evidence="4" id="KW-0472">Membrane</keyword>
<evidence type="ECO:0000256" key="1">
    <source>
        <dbReference type="ARBA" id="ARBA00004141"/>
    </source>
</evidence>
<sequence length="115" mass="13035">MPRTVEALLDGAAVTKREVSVATVGQCVMSSDFAMAQFRFLVPILLVPGHWNYQRMGYMILYYFYRNAVFVVVLFCMLLHGLDMSEHDGDLEVVSCCVPGILEDMKKFSLQEFLA</sequence>
<comment type="subcellular location">
    <subcellularLocation>
        <location evidence="1">Membrane</location>
        <topology evidence="1">Multi-pass membrane protein</topology>
    </subcellularLocation>
</comment>
<proteinExistence type="predicted"/>
<feature type="transmembrane region" description="Helical" evidence="4">
    <location>
        <begin position="63"/>
        <end position="82"/>
    </location>
</feature>
<dbReference type="PANTHER" id="PTHR24092:SF91">
    <property type="entry name" value="PHOSPHOLIPID-TRANSPORTING ATPASE 1"/>
    <property type="match status" value="1"/>
</dbReference>
<keyword evidence="7" id="KW-1185">Reference proteome</keyword>
<keyword evidence="4" id="KW-0812">Transmembrane</keyword>
<reference evidence="6" key="1">
    <citation type="submission" date="2023-04" db="EMBL/GenBank/DDBJ databases">
        <authorList>
            <person name="Vijverberg K."/>
            <person name="Xiong W."/>
            <person name="Schranz E."/>
        </authorList>
    </citation>
    <scope>NUCLEOTIDE SEQUENCE</scope>
</reference>
<dbReference type="PANTHER" id="PTHR24092">
    <property type="entry name" value="PROBABLE PHOSPHOLIPID-TRANSPORTING ATPASE"/>
    <property type="match status" value="1"/>
</dbReference>
<evidence type="ECO:0000259" key="5">
    <source>
        <dbReference type="Pfam" id="PF16212"/>
    </source>
</evidence>
<feature type="domain" description="P-type ATPase C-terminal" evidence="5">
    <location>
        <begin position="28"/>
        <end position="76"/>
    </location>
</feature>
<organism evidence="6 7">
    <name type="scientific">Lactuca saligna</name>
    <name type="common">Willowleaf lettuce</name>
    <dbReference type="NCBI Taxonomy" id="75948"/>
    <lineage>
        <taxon>Eukaryota</taxon>
        <taxon>Viridiplantae</taxon>
        <taxon>Streptophyta</taxon>
        <taxon>Embryophyta</taxon>
        <taxon>Tracheophyta</taxon>
        <taxon>Spermatophyta</taxon>
        <taxon>Magnoliopsida</taxon>
        <taxon>eudicotyledons</taxon>
        <taxon>Gunneridae</taxon>
        <taxon>Pentapetalae</taxon>
        <taxon>asterids</taxon>
        <taxon>campanulids</taxon>
        <taxon>Asterales</taxon>
        <taxon>Asteraceae</taxon>
        <taxon>Cichorioideae</taxon>
        <taxon>Cichorieae</taxon>
        <taxon>Lactucinae</taxon>
        <taxon>Lactuca</taxon>
    </lineage>
</organism>
<accession>A0AA35VWX5</accession>
<dbReference type="GO" id="GO:0140326">
    <property type="term" value="F:ATPase-coupled intramembrane lipid transporter activity"/>
    <property type="evidence" value="ECO:0007669"/>
    <property type="project" value="TreeGrafter"/>
</dbReference>
<evidence type="ECO:0000313" key="6">
    <source>
        <dbReference type="EMBL" id="CAI9270012.1"/>
    </source>
</evidence>
<evidence type="ECO:0000313" key="7">
    <source>
        <dbReference type="Proteomes" id="UP001177003"/>
    </source>
</evidence>
<keyword evidence="4" id="KW-1133">Transmembrane helix</keyword>
<dbReference type="GO" id="GO:0005886">
    <property type="term" value="C:plasma membrane"/>
    <property type="evidence" value="ECO:0007669"/>
    <property type="project" value="TreeGrafter"/>
</dbReference>
<gene>
    <name evidence="6" type="ORF">LSALG_LOCUS10354</name>
</gene>
<dbReference type="Proteomes" id="UP001177003">
    <property type="component" value="Chromosome 1"/>
</dbReference>
<keyword evidence="2" id="KW-0479">Metal-binding</keyword>
<protein>
    <recommendedName>
        <fullName evidence="5">P-type ATPase C-terminal domain-containing protein</fullName>
    </recommendedName>
</protein>
<dbReference type="GO" id="GO:0045332">
    <property type="term" value="P:phospholipid translocation"/>
    <property type="evidence" value="ECO:0007669"/>
    <property type="project" value="TreeGrafter"/>
</dbReference>
<evidence type="ECO:0000256" key="2">
    <source>
        <dbReference type="ARBA" id="ARBA00022723"/>
    </source>
</evidence>
<dbReference type="GO" id="GO:0046872">
    <property type="term" value="F:metal ion binding"/>
    <property type="evidence" value="ECO:0007669"/>
    <property type="project" value="UniProtKB-KW"/>
</dbReference>